<evidence type="ECO:0000313" key="2">
    <source>
        <dbReference type="EMBL" id="CAH1001152.1"/>
    </source>
</evidence>
<accession>A0ABM9B1I0</accession>
<protein>
    <submittedName>
        <fullName evidence="2">Uncharacterized protein</fullName>
    </submittedName>
</protein>
<evidence type="ECO:0000256" key="1">
    <source>
        <dbReference type="SAM" id="Phobius"/>
    </source>
</evidence>
<feature type="transmembrane region" description="Helical" evidence="1">
    <location>
        <begin position="281"/>
        <end position="296"/>
    </location>
</feature>
<feature type="transmembrane region" description="Helical" evidence="1">
    <location>
        <begin position="257"/>
        <end position="275"/>
    </location>
</feature>
<sequence>MLSLFRTNQSYASLLLFVYALLLQLPVFFLDVPVGEGTYSYYGGLLVTGVQRSYWLSTLLPPLLVALAGIAANSICSRYRFSRTVTQFPGLGLVLLWGVCPAFHVFDPILLNHLFLLLALGALSSTYKGQSIEVARFNAGWWLGLASLLVPTYLVFIPCFIVGISIFRTADLRAMGQLLGGVVIAYFLAGTYAYLQGGLLEWYELQVGGFGLLELTVTSHYVLGGLAVLIIPLLIVLSTSDRGRLLLNIEGSKNVSFVYWMLLFAPLVVACMASIRAADAQVLVAPLGVLFGLWLVRQEAARAEFYHLILFAAALTLLSVTLVN</sequence>
<feature type="transmembrane region" description="Helical" evidence="1">
    <location>
        <begin position="178"/>
        <end position="195"/>
    </location>
</feature>
<organism evidence="2 3">
    <name type="scientific">Neolewinella maritima</name>
    <dbReference type="NCBI Taxonomy" id="1383882"/>
    <lineage>
        <taxon>Bacteria</taxon>
        <taxon>Pseudomonadati</taxon>
        <taxon>Bacteroidota</taxon>
        <taxon>Saprospiria</taxon>
        <taxon>Saprospirales</taxon>
        <taxon>Lewinellaceae</taxon>
        <taxon>Neolewinella</taxon>
    </lineage>
</organism>
<dbReference type="RefSeq" id="WP_238751022.1">
    <property type="nucleotide sequence ID" value="NZ_CAKLPZ010000002.1"/>
</dbReference>
<reference evidence="2" key="1">
    <citation type="submission" date="2021-12" db="EMBL/GenBank/DDBJ databases">
        <authorList>
            <person name="Rodrigo-Torres L."/>
            <person name="Arahal R. D."/>
            <person name="Lucena T."/>
        </authorList>
    </citation>
    <scope>NUCLEOTIDE SEQUENCE</scope>
    <source>
        <strain evidence="2">CECT 8419</strain>
    </source>
</reference>
<gene>
    <name evidence="2" type="ORF">LEM8419_02068</name>
</gene>
<feature type="transmembrane region" description="Helical" evidence="1">
    <location>
        <begin position="54"/>
        <end position="76"/>
    </location>
</feature>
<keyword evidence="1" id="KW-1133">Transmembrane helix</keyword>
<proteinExistence type="predicted"/>
<keyword evidence="3" id="KW-1185">Reference proteome</keyword>
<feature type="transmembrane region" description="Helical" evidence="1">
    <location>
        <begin position="141"/>
        <end position="166"/>
    </location>
</feature>
<feature type="transmembrane region" description="Helical" evidence="1">
    <location>
        <begin position="88"/>
        <end position="121"/>
    </location>
</feature>
<keyword evidence="1" id="KW-0472">Membrane</keyword>
<feature type="transmembrane region" description="Helical" evidence="1">
    <location>
        <begin position="305"/>
        <end position="323"/>
    </location>
</feature>
<comment type="caution">
    <text evidence="2">The sequence shown here is derived from an EMBL/GenBank/DDBJ whole genome shotgun (WGS) entry which is preliminary data.</text>
</comment>
<dbReference type="EMBL" id="CAKLPZ010000002">
    <property type="protein sequence ID" value="CAH1001152.1"/>
    <property type="molecule type" value="Genomic_DNA"/>
</dbReference>
<feature type="transmembrane region" description="Helical" evidence="1">
    <location>
        <begin position="12"/>
        <end position="34"/>
    </location>
</feature>
<evidence type="ECO:0000313" key="3">
    <source>
        <dbReference type="Proteomes" id="UP000837803"/>
    </source>
</evidence>
<name>A0ABM9B1I0_9BACT</name>
<feature type="transmembrane region" description="Helical" evidence="1">
    <location>
        <begin position="215"/>
        <end position="237"/>
    </location>
</feature>
<dbReference type="Proteomes" id="UP000837803">
    <property type="component" value="Unassembled WGS sequence"/>
</dbReference>
<keyword evidence="1" id="KW-0812">Transmembrane</keyword>